<dbReference type="SUPFAM" id="SSF140453">
    <property type="entry name" value="EsxAB dimer-like"/>
    <property type="match status" value="1"/>
</dbReference>
<reference evidence="2 3" key="1">
    <citation type="journal article" date="2012" name="Stand. Genomic Sci.">
        <title>Genome sequence of the soil bacterium Saccharomonospora azurea type strain (NA-128(T)).</title>
        <authorList>
            <person name="Klenk H.P."/>
            <person name="Held B."/>
            <person name="Lucas S."/>
            <person name="Lapidus A."/>
            <person name="Copeland A."/>
            <person name="Hammon N."/>
            <person name="Pitluck S."/>
            <person name="Goodwin L.A."/>
            <person name="Han C."/>
            <person name="Tapia R."/>
            <person name="Brambilla E.M."/>
            <person name="Potter G."/>
            <person name="Land M."/>
            <person name="Ivanova N."/>
            <person name="Rohde M."/>
            <person name="Goker M."/>
            <person name="Detter J.C."/>
            <person name="Kyrpides N.C."/>
            <person name="Woyke T."/>
        </authorList>
    </citation>
    <scope>NUCLEOTIDE SEQUENCE [LARGE SCALE GENOMIC DNA]</scope>
    <source>
        <strain evidence="2 3">NA-128</strain>
    </source>
</reference>
<dbReference type="InterPro" id="IPR036689">
    <property type="entry name" value="ESAT-6-like_sf"/>
</dbReference>
<accession>H8G6L7</accession>
<dbReference type="InterPro" id="IPR000084">
    <property type="entry name" value="PE-PGRS_N"/>
</dbReference>
<protein>
    <recommendedName>
        <fullName evidence="1">PE domain-containing protein</fullName>
    </recommendedName>
</protein>
<sequence length="110" mass="11489">MSGGFEADPRRLAAEAGEFTALAERARTVARDLADALDAAPRPWGSDAVGESFAAVHVEAADRARAQTAEVAEAFEQFGAALREASTAYGTADTDAADAVRAVEQPDHTR</sequence>
<organism evidence="2 3">
    <name type="scientific">Saccharomonospora azurea NA-128</name>
    <dbReference type="NCBI Taxonomy" id="882081"/>
    <lineage>
        <taxon>Bacteria</taxon>
        <taxon>Bacillati</taxon>
        <taxon>Actinomycetota</taxon>
        <taxon>Actinomycetes</taxon>
        <taxon>Pseudonocardiales</taxon>
        <taxon>Pseudonocardiaceae</taxon>
        <taxon>Saccharomonospora</taxon>
    </lineage>
</organism>
<gene>
    <name evidence="2" type="ORF">SacazDRAFT_03413</name>
</gene>
<dbReference type="HOGENOM" id="CLU_142297_2_0_11"/>
<dbReference type="Pfam" id="PF00934">
    <property type="entry name" value="PE"/>
    <property type="match status" value="1"/>
</dbReference>
<evidence type="ECO:0000313" key="2">
    <source>
        <dbReference type="EMBL" id="EHY90287.1"/>
    </source>
</evidence>
<proteinExistence type="predicted"/>
<dbReference type="AlphaFoldDB" id="H8G6L7"/>
<dbReference type="EMBL" id="CM001466">
    <property type="protein sequence ID" value="EHY90287.1"/>
    <property type="molecule type" value="Genomic_DNA"/>
</dbReference>
<dbReference type="RefSeq" id="WP_005443585.1">
    <property type="nucleotide sequence ID" value="NZ_CM001466.1"/>
</dbReference>
<name>H8G6L7_9PSEU</name>
<dbReference type="Proteomes" id="UP000004705">
    <property type="component" value="Chromosome"/>
</dbReference>
<keyword evidence="3" id="KW-1185">Reference proteome</keyword>
<evidence type="ECO:0000259" key="1">
    <source>
        <dbReference type="Pfam" id="PF00934"/>
    </source>
</evidence>
<dbReference type="Gene3D" id="1.10.287.1060">
    <property type="entry name" value="ESAT-6-like"/>
    <property type="match status" value="1"/>
</dbReference>
<dbReference type="OrthoDB" id="4562539at2"/>
<evidence type="ECO:0000313" key="3">
    <source>
        <dbReference type="Proteomes" id="UP000004705"/>
    </source>
</evidence>
<feature type="domain" description="PE" evidence="1">
    <location>
        <begin position="7"/>
        <end position="95"/>
    </location>
</feature>